<feature type="region of interest" description="GFLD subdomain" evidence="8">
    <location>
        <begin position="35"/>
        <end position="132"/>
    </location>
</feature>
<evidence type="ECO:0000256" key="9">
    <source>
        <dbReference type="SAM" id="Coils"/>
    </source>
</evidence>
<evidence type="ECO:0000313" key="15">
    <source>
        <dbReference type="EMBL" id="CAL4082430.1"/>
    </source>
</evidence>
<dbReference type="Pfam" id="PF02177">
    <property type="entry name" value="APP_N"/>
    <property type="match status" value="1"/>
</dbReference>
<feature type="region of interest" description="CuBD subdomain" evidence="8">
    <location>
        <begin position="140"/>
        <end position="198"/>
    </location>
</feature>
<dbReference type="Gene3D" id="2.30.29.30">
    <property type="entry name" value="Pleckstrin-homology domain (PH domain)/Phosphotyrosine-binding domain (PTB)"/>
    <property type="match status" value="1"/>
</dbReference>
<dbReference type="PROSITE" id="PS51869">
    <property type="entry name" value="APP_E1"/>
    <property type="match status" value="1"/>
</dbReference>
<evidence type="ECO:0000256" key="10">
    <source>
        <dbReference type="SAM" id="MobiDB-lite"/>
    </source>
</evidence>
<dbReference type="Gene3D" id="3.90.570.10">
    <property type="entry name" value="Amyloidogenic glycoprotein, heparin-binding domain"/>
    <property type="match status" value="1"/>
</dbReference>
<feature type="compositionally biased region" description="Polar residues" evidence="10">
    <location>
        <begin position="228"/>
        <end position="247"/>
    </location>
</feature>
<feature type="transmembrane region" description="Helical" evidence="11">
    <location>
        <begin position="638"/>
        <end position="660"/>
    </location>
</feature>
<dbReference type="InterPro" id="IPR036454">
    <property type="entry name" value="Amyloid_glyco_heparin-bd_sf"/>
</dbReference>
<dbReference type="GO" id="GO:0046914">
    <property type="term" value="F:transition metal ion binding"/>
    <property type="evidence" value="ECO:0007669"/>
    <property type="project" value="InterPro"/>
</dbReference>
<organism evidence="15 16">
    <name type="scientific">Meganyctiphanes norvegica</name>
    <name type="common">Northern krill</name>
    <name type="synonym">Thysanopoda norvegica</name>
    <dbReference type="NCBI Taxonomy" id="48144"/>
    <lineage>
        <taxon>Eukaryota</taxon>
        <taxon>Metazoa</taxon>
        <taxon>Ecdysozoa</taxon>
        <taxon>Arthropoda</taxon>
        <taxon>Crustacea</taxon>
        <taxon>Multicrustacea</taxon>
        <taxon>Malacostraca</taxon>
        <taxon>Eumalacostraca</taxon>
        <taxon>Eucarida</taxon>
        <taxon>Euphausiacea</taxon>
        <taxon>Euphausiidae</taxon>
        <taxon>Meganyctiphanes</taxon>
    </lineage>
</organism>
<evidence type="ECO:0000256" key="12">
    <source>
        <dbReference type="SAM" id="SignalP"/>
    </source>
</evidence>
<dbReference type="PANTHER" id="PTHR23103:SF15">
    <property type="entry name" value="AMYLOID-BETA-LIKE PROTEIN"/>
    <property type="match status" value="1"/>
</dbReference>
<dbReference type="InterPro" id="IPR011178">
    <property type="entry name" value="Amyloid_glyco_Cu-bd"/>
</dbReference>
<name>A0AAV2QGT5_MEGNR</name>
<dbReference type="InterPro" id="IPR019543">
    <property type="entry name" value="APP_amyloid_C"/>
</dbReference>
<keyword evidence="7" id="KW-0325">Glycoprotein</keyword>
<dbReference type="Pfam" id="PF12925">
    <property type="entry name" value="APP_E2"/>
    <property type="match status" value="1"/>
</dbReference>
<evidence type="ECO:0000256" key="8">
    <source>
        <dbReference type="PROSITE-ProRule" id="PRU01217"/>
    </source>
</evidence>
<dbReference type="InterPro" id="IPR011993">
    <property type="entry name" value="PH-like_dom_sf"/>
</dbReference>
<evidence type="ECO:0000256" key="7">
    <source>
        <dbReference type="ARBA" id="ARBA00023180"/>
    </source>
</evidence>
<feature type="coiled-coil region" evidence="9">
    <location>
        <begin position="281"/>
        <end position="341"/>
    </location>
</feature>
<evidence type="ECO:0000256" key="1">
    <source>
        <dbReference type="ARBA" id="ARBA00004479"/>
    </source>
</evidence>
<dbReference type="SUPFAM" id="SSF89811">
    <property type="entry name" value="Amyloid beta a4 protein copper binding domain (domain 2)"/>
    <property type="match status" value="1"/>
</dbReference>
<dbReference type="GO" id="GO:0016020">
    <property type="term" value="C:membrane"/>
    <property type="evidence" value="ECO:0007669"/>
    <property type="project" value="UniProtKB-SubCell"/>
</dbReference>
<evidence type="ECO:0000256" key="5">
    <source>
        <dbReference type="ARBA" id="ARBA00023136"/>
    </source>
</evidence>
<feature type="disulfide bond" evidence="8">
    <location>
        <begin position="153"/>
        <end position="183"/>
    </location>
</feature>
<dbReference type="PRINTS" id="PR00203">
    <property type="entry name" value="AMYLOIDA4"/>
</dbReference>
<feature type="domain" description="E1" evidence="13">
    <location>
        <begin position="35"/>
        <end position="198"/>
    </location>
</feature>
<evidence type="ECO:0000313" key="16">
    <source>
        <dbReference type="Proteomes" id="UP001497623"/>
    </source>
</evidence>
<dbReference type="Gene3D" id="3.30.1490.140">
    <property type="entry name" value="Amyloidogenic glycoprotein, copper-binding domain"/>
    <property type="match status" value="1"/>
</dbReference>
<keyword evidence="3 12" id="KW-0732">Signal</keyword>
<evidence type="ECO:0000256" key="2">
    <source>
        <dbReference type="ARBA" id="ARBA00022692"/>
    </source>
</evidence>
<dbReference type="GO" id="GO:0008201">
    <property type="term" value="F:heparin binding"/>
    <property type="evidence" value="ECO:0007669"/>
    <property type="project" value="UniProtKB-UniRule"/>
</dbReference>
<evidence type="ECO:0008006" key="17">
    <source>
        <dbReference type="Google" id="ProtNLM"/>
    </source>
</evidence>
<dbReference type="PROSITE" id="PS00319">
    <property type="entry name" value="APP_CUBD"/>
    <property type="match status" value="1"/>
</dbReference>
<dbReference type="InterPro" id="IPR019744">
    <property type="entry name" value="APP_CUBD_CS"/>
</dbReference>
<dbReference type="GO" id="GO:0043025">
    <property type="term" value="C:neuronal cell body"/>
    <property type="evidence" value="ECO:0007669"/>
    <property type="project" value="TreeGrafter"/>
</dbReference>
<dbReference type="GO" id="GO:0007409">
    <property type="term" value="P:axonogenesis"/>
    <property type="evidence" value="ECO:0007669"/>
    <property type="project" value="TreeGrafter"/>
</dbReference>
<dbReference type="PROSITE" id="PS00320">
    <property type="entry name" value="APP_INTRA"/>
    <property type="match status" value="1"/>
</dbReference>
<keyword evidence="6 8" id="KW-1015">Disulfide bond</keyword>
<dbReference type="InterPro" id="IPR015849">
    <property type="entry name" value="Amyloid_glyco_heparin-bd"/>
</dbReference>
<evidence type="ECO:0000256" key="11">
    <source>
        <dbReference type="SAM" id="Phobius"/>
    </source>
</evidence>
<feature type="disulfide bond" evidence="8">
    <location>
        <begin position="142"/>
        <end position="196"/>
    </location>
</feature>
<gene>
    <name evidence="15" type="ORF">MNOR_LOCUS11896</name>
</gene>
<dbReference type="InterPro" id="IPR036176">
    <property type="entry name" value="E2_sf"/>
</dbReference>
<dbReference type="GO" id="GO:0043005">
    <property type="term" value="C:neuron projection"/>
    <property type="evidence" value="ECO:0007669"/>
    <property type="project" value="TreeGrafter"/>
</dbReference>
<comment type="caution">
    <text evidence="15">The sequence shown here is derived from an EMBL/GenBank/DDBJ whole genome shotgun (WGS) entry which is preliminary data.</text>
</comment>
<comment type="similarity">
    <text evidence="8">Belongs to the APP family.</text>
</comment>
<dbReference type="Pfam" id="PF10515">
    <property type="entry name" value="APP_amyloid"/>
    <property type="match status" value="1"/>
</dbReference>
<keyword evidence="9" id="KW-0175">Coiled coil</keyword>
<keyword evidence="5 11" id="KW-0472">Membrane</keyword>
<dbReference type="SMART" id="SM00006">
    <property type="entry name" value="A4_EXTRA"/>
    <property type="match status" value="1"/>
</dbReference>
<dbReference type="Gene3D" id="1.20.120.770">
    <property type="entry name" value="Amyloid precursor protein, E2 domain"/>
    <property type="match status" value="1"/>
</dbReference>
<feature type="compositionally biased region" description="Polar residues" evidence="10">
    <location>
        <begin position="619"/>
        <end position="628"/>
    </location>
</feature>
<dbReference type="InterPro" id="IPR036669">
    <property type="entry name" value="Amyloid_Cu-bd_sf"/>
</dbReference>
<feature type="disulfide bond" evidence="8">
    <location>
        <begin position="167"/>
        <end position="195"/>
    </location>
</feature>
<feature type="non-terminal residue" evidence="15">
    <location>
        <position position="706"/>
    </location>
</feature>
<keyword evidence="2 11" id="KW-0812">Transmembrane</keyword>
<keyword evidence="16" id="KW-1185">Reference proteome</keyword>
<feature type="chain" id="PRO_5043932012" description="Beta-amyloid-like protein" evidence="12">
    <location>
        <begin position="21"/>
        <end position="706"/>
    </location>
</feature>
<dbReference type="InterPro" id="IPR008154">
    <property type="entry name" value="Amyloid_glyco_extra"/>
</dbReference>
<protein>
    <recommendedName>
        <fullName evidence="17">Beta-amyloid-like protein</fullName>
    </recommendedName>
</protein>
<dbReference type="GO" id="GO:0007417">
    <property type="term" value="P:central nervous system development"/>
    <property type="evidence" value="ECO:0007669"/>
    <property type="project" value="TreeGrafter"/>
</dbReference>
<evidence type="ECO:0000256" key="6">
    <source>
        <dbReference type="ARBA" id="ARBA00023157"/>
    </source>
</evidence>
<feature type="region of interest" description="Disordered" evidence="10">
    <location>
        <begin position="487"/>
        <end position="597"/>
    </location>
</feature>
<proteinExistence type="inferred from homology"/>
<reference evidence="15 16" key="1">
    <citation type="submission" date="2024-05" db="EMBL/GenBank/DDBJ databases">
        <authorList>
            <person name="Wallberg A."/>
        </authorList>
    </citation>
    <scope>NUCLEOTIDE SEQUENCE [LARGE SCALE GENOMIC DNA]</scope>
</reference>
<dbReference type="InterPro" id="IPR024329">
    <property type="entry name" value="Amyloid_glyco_E2_domain"/>
</dbReference>
<dbReference type="PROSITE" id="PS51870">
    <property type="entry name" value="APP_E2"/>
    <property type="match status" value="1"/>
</dbReference>
<feature type="disulfide bond" evidence="8">
    <location>
        <begin position="108"/>
        <end position="115"/>
    </location>
</feature>
<feature type="signal peptide" evidence="12">
    <location>
        <begin position="1"/>
        <end position="20"/>
    </location>
</feature>
<feature type="region of interest" description="Disordered" evidence="10">
    <location>
        <begin position="609"/>
        <end position="628"/>
    </location>
</feature>
<feature type="compositionally biased region" description="Low complexity" evidence="10">
    <location>
        <begin position="578"/>
        <end position="593"/>
    </location>
</feature>
<evidence type="ECO:0000256" key="3">
    <source>
        <dbReference type="ARBA" id="ARBA00022729"/>
    </source>
</evidence>
<dbReference type="EMBL" id="CAXKWB010006352">
    <property type="protein sequence ID" value="CAL4082430.1"/>
    <property type="molecule type" value="Genomic_DNA"/>
</dbReference>
<sequence length="706" mass="80185">MTILVNTLVLNSLLWASSLAAGYVESGVASGGTGPRFEPQVAMACASRAQYHAQYMTDTGRWITDTNSKVTCLKDKVDILHYCKQVYPDRDITNIVESSHYYKVPNFCRVGHSKCKASAWVKPFRCLEGSFQSDALLVPEGCLFDHIHNQSRCWEFDRWNTTADHACQARRMTLKSFAMLLPCGIDVFSGVEFVCCPKNYKGHGSTQSMELEEPRALPELDHRLVQGSQSGSTAAPKEVTTTSSQEVNTRDEYFSRFDPHEEHDAFRRAEQRLEERHREKVSKIMKEWSDLEERYQELRAKDPRGAEEFKQRMTQRFQQTVEAVEAENEAEKHQLTALHQQRIVAHINEMKREAMTCYTRALAEKQTNTHKVQKCLQKLLRSLNKDRHHTVSHYKHLLNSDYEAADRERDATLQHLNDLERMVNQSLTMLARHPDLNAKISRLMREYAAALRSKDTTPPELSTRPPKMHLKDITVNELDLVKDEMDKDSMDEEDSVNRSQELDDDNDAADEDEDVEDDEEDEDDMDQDDDDDELPENDDLDDLPESSSMAHVSQEDDSQDIESSVAPMSDSSVGLEQAAVDSSSIGASSSPASAPEPVLMQNHHDTVQVAHAQKHHLSISPSGYSVTRESSGRESRGVYFTLAFAGVALMIAMVVGIVVLRRRNSTNPQNQGFMEVDQAITPEERHVANMQVNGYENPTYKYFEEK</sequence>
<dbReference type="SUPFAM" id="SSF56491">
    <property type="entry name" value="A heparin-binding domain"/>
    <property type="match status" value="1"/>
</dbReference>
<evidence type="ECO:0000259" key="13">
    <source>
        <dbReference type="PROSITE" id="PS51869"/>
    </source>
</evidence>
<evidence type="ECO:0000259" key="14">
    <source>
        <dbReference type="PROSITE" id="PS51870"/>
    </source>
</evidence>
<feature type="region of interest" description="Disordered" evidence="10">
    <location>
        <begin position="228"/>
        <end position="249"/>
    </location>
</feature>
<feature type="compositionally biased region" description="Acidic residues" evidence="10">
    <location>
        <begin position="502"/>
        <end position="544"/>
    </location>
</feature>
<evidence type="ECO:0000256" key="4">
    <source>
        <dbReference type="ARBA" id="ARBA00022989"/>
    </source>
</evidence>
<dbReference type="PANTHER" id="PTHR23103">
    <property type="entry name" value="ALZHEIMER'S DISEASE BETA-AMYLOID RELATED"/>
    <property type="match status" value="1"/>
</dbReference>
<keyword evidence="4 11" id="KW-1133">Transmembrane helix</keyword>
<dbReference type="Proteomes" id="UP001497623">
    <property type="component" value="Unassembled WGS sequence"/>
</dbReference>
<feature type="domain" description="E2" evidence="14">
    <location>
        <begin position="249"/>
        <end position="447"/>
    </location>
</feature>
<dbReference type="InterPro" id="IPR008155">
    <property type="entry name" value="Amyloid_glyco"/>
</dbReference>
<dbReference type="Pfam" id="PF12924">
    <property type="entry name" value="APP_Cu_bd"/>
    <property type="match status" value="1"/>
</dbReference>
<comment type="caution">
    <text evidence="8">Lacks conserved residue(s) required for the propagation of feature annotation.</text>
</comment>
<feature type="region of interest" description="Disordered" evidence="10">
    <location>
        <begin position="451"/>
        <end position="475"/>
    </location>
</feature>
<dbReference type="AlphaFoldDB" id="A0AAV2QGT5"/>
<dbReference type="SUPFAM" id="SSF109843">
    <property type="entry name" value="CAPPD, an extracellular domain of amyloid beta A4 protein"/>
    <property type="match status" value="1"/>
</dbReference>
<accession>A0AAV2QGT5</accession>
<dbReference type="InterPro" id="IPR019745">
    <property type="entry name" value="Amyloid_glyco_intracell_CS"/>
</dbReference>
<comment type="subcellular location">
    <subcellularLocation>
        <location evidence="1">Membrane</location>
        <topology evidence="1">Single-pass type I membrane protein</topology>
    </subcellularLocation>
</comment>